<evidence type="ECO:0000256" key="2">
    <source>
        <dbReference type="ARBA" id="ARBA00022801"/>
    </source>
</evidence>
<feature type="active site" description="Proton acceptor" evidence="4">
    <location>
        <position position="13"/>
    </location>
</feature>
<comment type="similarity">
    <text evidence="1 6">Belongs to the glycosyl hydrolase 43 family.</text>
</comment>
<dbReference type="Gene3D" id="2.60.120.200">
    <property type="match status" value="1"/>
</dbReference>
<dbReference type="GeneID" id="19975562"/>
<dbReference type="OrthoDB" id="408373at2759"/>
<feature type="domain" description="Beta-xylosidase C-terminal Concanavalin A-like" evidence="7">
    <location>
        <begin position="339"/>
        <end position="526"/>
    </location>
</feature>
<dbReference type="InParanoid" id="W2RNF5"/>
<evidence type="ECO:0000313" key="8">
    <source>
        <dbReference type="EMBL" id="ETN37233.1"/>
    </source>
</evidence>
<evidence type="ECO:0000256" key="4">
    <source>
        <dbReference type="PIRSR" id="PIRSR606710-1"/>
    </source>
</evidence>
<dbReference type="AlphaFoldDB" id="W2RNF5"/>
<dbReference type="HOGENOM" id="CLU_016508_0_0_1"/>
<dbReference type="VEuPathDB" id="FungiDB:HMPREF1541_08223"/>
<dbReference type="CDD" id="cd18617">
    <property type="entry name" value="GH43_XynB-like"/>
    <property type="match status" value="1"/>
</dbReference>
<dbReference type="EMBL" id="KB822724">
    <property type="protein sequence ID" value="ETN37233.1"/>
    <property type="molecule type" value="Genomic_DNA"/>
</dbReference>
<evidence type="ECO:0000256" key="6">
    <source>
        <dbReference type="RuleBase" id="RU361187"/>
    </source>
</evidence>
<gene>
    <name evidence="8" type="ORF">HMPREF1541_08223</name>
</gene>
<dbReference type="PANTHER" id="PTHR42812">
    <property type="entry name" value="BETA-XYLOSIDASE"/>
    <property type="match status" value="1"/>
</dbReference>
<accession>W2RNF5</accession>
<dbReference type="InterPro" id="IPR013320">
    <property type="entry name" value="ConA-like_dom_sf"/>
</dbReference>
<name>W2RNF5_CYPE1</name>
<dbReference type="InterPro" id="IPR041542">
    <property type="entry name" value="GH43_C2"/>
</dbReference>
<evidence type="ECO:0000256" key="3">
    <source>
        <dbReference type="ARBA" id="ARBA00023295"/>
    </source>
</evidence>
<sequence length="527" mass="58700">MAINPIIPGFAPDPSCIRVGQKYYLVNSTFAYFPGLPIYTSTDLVSWKHVGNAINRLSQHISFSRSHTRVNPPDQWGESMTMTGGLYAPTIRHRDGLFYVVCTNVIHHPSDGGKDERQNFIVTSADPEGDQWSDPVFFDFDGIDTCIFWDGDEREDAKAYIHGSAVPGPMTKIKLFEIDLKTGAKRSAEKVLWEGTGGVYPEGPHLFKKDGWYWLVISEGGCFEDHMITVARSRDLWGPYGAYERNPILTAGATDEYIRNIGHSDLFQDTEGKWWAVALGIRRDPKGRYLMGRETFLTPAEWPEGQWPSISQIKMDLESNGSHTLPGAMPSLTAAPGVDLLYLRDPDLSKHRISHDGRLITLSAGRSDITQGGPEDKVTFVAKRMRALEGHSQVTLKTHLESDAAVSLKAGLTLYKDECRFARIHYDFGTAEIVFEVINQARSISRTQRTSVPETLRGQQIGFRMDSTESEVRFSYVLGTAEGSQWSQAGRLDTLDLTGLDFTGPVVGVYAVGETDAEAVFKNFEVQ</sequence>
<dbReference type="Pfam" id="PF17851">
    <property type="entry name" value="GH43_C2"/>
    <property type="match status" value="1"/>
</dbReference>
<dbReference type="Pfam" id="PF04616">
    <property type="entry name" value="Glyco_hydro_43"/>
    <property type="match status" value="1"/>
</dbReference>
<dbReference type="InterPro" id="IPR051795">
    <property type="entry name" value="Glycosyl_Hydrlase_43"/>
</dbReference>
<keyword evidence="3 6" id="KW-0326">Glycosidase</keyword>
<dbReference type="eggNOG" id="ENOG502SHCU">
    <property type="taxonomic scope" value="Eukaryota"/>
</dbReference>
<dbReference type="Gene3D" id="2.115.10.20">
    <property type="entry name" value="Glycosyl hydrolase domain, family 43"/>
    <property type="match status" value="1"/>
</dbReference>
<dbReference type="PANTHER" id="PTHR42812:SF12">
    <property type="entry name" value="BETA-XYLOSIDASE-RELATED"/>
    <property type="match status" value="1"/>
</dbReference>
<dbReference type="GO" id="GO:0005975">
    <property type="term" value="P:carbohydrate metabolic process"/>
    <property type="evidence" value="ECO:0007669"/>
    <property type="project" value="InterPro"/>
</dbReference>
<dbReference type="SUPFAM" id="SSF75005">
    <property type="entry name" value="Arabinanase/levansucrase/invertase"/>
    <property type="match status" value="1"/>
</dbReference>
<dbReference type="Proteomes" id="UP000030752">
    <property type="component" value="Unassembled WGS sequence"/>
</dbReference>
<proteinExistence type="inferred from homology"/>
<protein>
    <recommendedName>
        <fullName evidence="7">Beta-xylosidase C-terminal Concanavalin A-like domain-containing protein</fullName>
    </recommendedName>
</protein>
<dbReference type="InterPro" id="IPR006710">
    <property type="entry name" value="Glyco_hydro_43"/>
</dbReference>
<dbReference type="SUPFAM" id="SSF49899">
    <property type="entry name" value="Concanavalin A-like lectins/glucanases"/>
    <property type="match status" value="1"/>
</dbReference>
<feature type="site" description="Important for catalytic activity, responsible for pKa modulation of the active site Glu and correct orientation of both the proton donor and substrate" evidence="5">
    <location>
        <position position="144"/>
    </location>
</feature>
<keyword evidence="2 6" id="KW-0378">Hydrolase</keyword>
<dbReference type="RefSeq" id="XP_008720765.1">
    <property type="nucleotide sequence ID" value="XM_008722543.1"/>
</dbReference>
<evidence type="ECO:0000256" key="1">
    <source>
        <dbReference type="ARBA" id="ARBA00009865"/>
    </source>
</evidence>
<keyword evidence="9" id="KW-1185">Reference proteome</keyword>
<feature type="active site" description="Proton donor" evidence="4">
    <location>
        <position position="202"/>
    </location>
</feature>
<dbReference type="STRING" id="1220924.W2RNF5"/>
<evidence type="ECO:0000256" key="5">
    <source>
        <dbReference type="PIRSR" id="PIRSR606710-2"/>
    </source>
</evidence>
<evidence type="ECO:0000259" key="7">
    <source>
        <dbReference type="Pfam" id="PF17851"/>
    </source>
</evidence>
<dbReference type="InterPro" id="IPR023296">
    <property type="entry name" value="Glyco_hydro_beta-prop_sf"/>
</dbReference>
<organism evidence="8 9">
    <name type="scientific">Cyphellophora europaea (strain CBS 101466)</name>
    <name type="common">Phialophora europaea</name>
    <dbReference type="NCBI Taxonomy" id="1220924"/>
    <lineage>
        <taxon>Eukaryota</taxon>
        <taxon>Fungi</taxon>
        <taxon>Dikarya</taxon>
        <taxon>Ascomycota</taxon>
        <taxon>Pezizomycotina</taxon>
        <taxon>Eurotiomycetes</taxon>
        <taxon>Chaetothyriomycetidae</taxon>
        <taxon>Chaetothyriales</taxon>
        <taxon>Cyphellophoraceae</taxon>
        <taxon>Cyphellophora</taxon>
    </lineage>
</organism>
<evidence type="ECO:0000313" key="9">
    <source>
        <dbReference type="Proteomes" id="UP000030752"/>
    </source>
</evidence>
<reference evidence="8 9" key="1">
    <citation type="submission" date="2013-03" db="EMBL/GenBank/DDBJ databases">
        <title>The Genome Sequence of Phialophora europaea CBS 101466.</title>
        <authorList>
            <consortium name="The Broad Institute Genomics Platform"/>
            <person name="Cuomo C."/>
            <person name="de Hoog S."/>
            <person name="Gorbushina A."/>
            <person name="Walker B."/>
            <person name="Young S.K."/>
            <person name="Zeng Q."/>
            <person name="Gargeya S."/>
            <person name="Fitzgerald M."/>
            <person name="Haas B."/>
            <person name="Abouelleil A."/>
            <person name="Allen A.W."/>
            <person name="Alvarado L."/>
            <person name="Arachchi H.M."/>
            <person name="Berlin A.M."/>
            <person name="Chapman S.B."/>
            <person name="Gainer-Dewar J."/>
            <person name="Goldberg J."/>
            <person name="Griggs A."/>
            <person name="Gujja S."/>
            <person name="Hansen M."/>
            <person name="Howarth C."/>
            <person name="Imamovic A."/>
            <person name="Ireland A."/>
            <person name="Larimer J."/>
            <person name="McCowan C."/>
            <person name="Murphy C."/>
            <person name="Pearson M."/>
            <person name="Poon T.W."/>
            <person name="Priest M."/>
            <person name="Roberts A."/>
            <person name="Saif S."/>
            <person name="Shea T."/>
            <person name="Sisk P."/>
            <person name="Sykes S."/>
            <person name="Wortman J."/>
            <person name="Nusbaum C."/>
            <person name="Birren B."/>
        </authorList>
    </citation>
    <scope>NUCLEOTIDE SEQUENCE [LARGE SCALE GENOMIC DNA]</scope>
    <source>
        <strain evidence="8 9">CBS 101466</strain>
    </source>
</reference>
<dbReference type="GO" id="GO:0004553">
    <property type="term" value="F:hydrolase activity, hydrolyzing O-glycosyl compounds"/>
    <property type="evidence" value="ECO:0007669"/>
    <property type="project" value="InterPro"/>
</dbReference>